<dbReference type="OrthoDB" id="5290098at2"/>
<dbReference type="Gene3D" id="3.40.1090.10">
    <property type="entry name" value="Cytosolic phospholipase A2 catalytic domain"/>
    <property type="match status" value="2"/>
</dbReference>
<feature type="active site" description="Proton acceptor" evidence="4">
    <location>
        <position position="151"/>
    </location>
</feature>
<keyword evidence="2 4" id="KW-0442">Lipid degradation</keyword>
<keyword evidence="1 4" id="KW-0378">Hydrolase</keyword>
<dbReference type="EMBL" id="CP001999">
    <property type="protein sequence ID" value="ADG94685.1"/>
    <property type="molecule type" value="Genomic_DNA"/>
</dbReference>
<evidence type="ECO:0000256" key="4">
    <source>
        <dbReference type="PROSITE-ProRule" id="PRU01161"/>
    </source>
</evidence>
<evidence type="ECO:0000313" key="6">
    <source>
        <dbReference type="EMBL" id="ADG94685.1"/>
    </source>
</evidence>
<gene>
    <name evidence="6" type="ordered locus">Arnit_3037</name>
</gene>
<dbReference type="PROSITE" id="PS51635">
    <property type="entry name" value="PNPLA"/>
    <property type="match status" value="1"/>
</dbReference>
<dbReference type="eggNOG" id="COG1752">
    <property type="taxonomic scope" value="Bacteria"/>
</dbReference>
<dbReference type="GO" id="GO:0016787">
    <property type="term" value="F:hydrolase activity"/>
    <property type="evidence" value="ECO:0007669"/>
    <property type="project" value="UniProtKB-UniRule"/>
</dbReference>
<dbReference type="PANTHER" id="PTHR14226:SF29">
    <property type="entry name" value="NEUROPATHY TARGET ESTERASE SWS"/>
    <property type="match status" value="1"/>
</dbReference>
<dbReference type="PANTHER" id="PTHR14226">
    <property type="entry name" value="NEUROPATHY TARGET ESTERASE/SWISS CHEESE D.MELANOGASTER"/>
    <property type="match status" value="1"/>
</dbReference>
<feature type="short sequence motif" description="GXSXG" evidence="4">
    <location>
        <begin position="37"/>
        <end position="41"/>
    </location>
</feature>
<dbReference type="HOGENOM" id="CLU_047251_0_1_7"/>
<dbReference type="AlphaFoldDB" id="D5V7R5"/>
<feature type="domain" description="PNPLA" evidence="5">
    <location>
        <begin position="6"/>
        <end position="164"/>
    </location>
</feature>
<organism evidence="6 7">
    <name type="scientific">Arcobacter nitrofigilis (strain ATCC 33309 / DSM 7299 / CCUG 15893 / LMG 7604 / NCTC 12251 / CI)</name>
    <name type="common">Campylobacter nitrofigilis</name>
    <dbReference type="NCBI Taxonomy" id="572480"/>
    <lineage>
        <taxon>Bacteria</taxon>
        <taxon>Pseudomonadati</taxon>
        <taxon>Campylobacterota</taxon>
        <taxon>Epsilonproteobacteria</taxon>
        <taxon>Campylobacterales</taxon>
        <taxon>Arcobacteraceae</taxon>
        <taxon>Arcobacter</taxon>
    </lineage>
</organism>
<dbReference type="RefSeq" id="WP_013136830.1">
    <property type="nucleotide sequence ID" value="NC_014166.1"/>
</dbReference>
<dbReference type="InterPro" id="IPR016035">
    <property type="entry name" value="Acyl_Trfase/lysoPLipase"/>
</dbReference>
<dbReference type="InterPro" id="IPR050301">
    <property type="entry name" value="NTE"/>
</dbReference>
<proteinExistence type="predicted"/>
<evidence type="ECO:0000256" key="1">
    <source>
        <dbReference type="ARBA" id="ARBA00022801"/>
    </source>
</evidence>
<dbReference type="GO" id="GO:0016042">
    <property type="term" value="P:lipid catabolic process"/>
    <property type="evidence" value="ECO:0007669"/>
    <property type="project" value="UniProtKB-UniRule"/>
</dbReference>
<sequence length="251" mass="28699" precursor="true">MINFALCLSGGAARGAFHLGALAFFDEQNIKFEAFSGSSIGSIIAASYASGVSPLEQLKIFKSKELRKCIKFNPYLNGLLKIDTTNPLIKELLPIHKIEDIPKPLYICVYDYKNKELIYYDKGDVVNLCIASSALIPLFKPLKFENRKLLDGGLLNNIPVEPLLNKNYKICALDLLPRKERTLQKNYNPINLVKKRIFKTWHQNIDYAIKHTDIYITTNKLRETKMFTFDGLDELFKLGYKEASNHINSFR</sequence>
<reference evidence="6 7" key="1">
    <citation type="journal article" date="2010" name="Stand. Genomic Sci.">
        <title>Complete genome sequence of Arcobacter nitrofigilis type strain (CI).</title>
        <authorList>
            <person name="Pati A."/>
            <person name="Gronow S."/>
            <person name="Lapidus A."/>
            <person name="Copeland A."/>
            <person name="Glavina Del Rio T."/>
            <person name="Nolan M."/>
            <person name="Lucas S."/>
            <person name="Tice H."/>
            <person name="Cheng J.F."/>
            <person name="Han C."/>
            <person name="Chertkov O."/>
            <person name="Bruce D."/>
            <person name="Tapia R."/>
            <person name="Goodwin L."/>
            <person name="Pitluck S."/>
            <person name="Liolios K."/>
            <person name="Ivanova N."/>
            <person name="Mavromatis K."/>
            <person name="Chen A."/>
            <person name="Palaniappan K."/>
            <person name="Land M."/>
            <person name="Hauser L."/>
            <person name="Chang Y.J."/>
            <person name="Jeffries C.D."/>
            <person name="Detter J.C."/>
            <person name="Rohde M."/>
            <person name="Goker M."/>
            <person name="Bristow J."/>
            <person name="Eisen J.A."/>
            <person name="Markowitz V."/>
            <person name="Hugenholtz P."/>
            <person name="Klenk H.P."/>
            <person name="Kyrpides N.C."/>
        </authorList>
    </citation>
    <scope>NUCLEOTIDE SEQUENCE [LARGE SCALE GENOMIC DNA]</scope>
    <source>
        <strain evidence="7">ATCC 33309 / DSM 7299 / CCUG 15893 / LMG 7604 / NCTC 12251 / CI</strain>
    </source>
</reference>
<keyword evidence="3 4" id="KW-0443">Lipid metabolism</keyword>
<dbReference type="KEGG" id="ant:Arnit_3037"/>
<evidence type="ECO:0000259" key="5">
    <source>
        <dbReference type="PROSITE" id="PS51635"/>
    </source>
</evidence>
<dbReference type="Pfam" id="PF01734">
    <property type="entry name" value="Patatin"/>
    <property type="match status" value="1"/>
</dbReference>
<evidence type="ECO:0000256" key="3">
    <source>
        <dbReference type="ARBA" id="ARBA00023098"/>
    </source>
</evidence>
<feature type="short sequence motif" description="DGA/G" evidence="4">
    <location>
        <begin position="151"/>
        <end position="153"/>
    </location>
</feature>
<keyword evidence="7" id="KW-1185">Reference proteome</keyword>
<feature type="active site" description="Nucleophile" evidence="4">
    <location>
        <position position="39"/>
    </location>
</feature>
<dbReference type="SUPFAM" id="SSF52151">
    <property type="entry name" value="FabD/lysophospholipase-like"/>
    <property type="match status" value="1"/>
</dbReference>
<dbReference type="InterPro" id="IPR002641">
    <property type="entry name" value="PNPLA_dom"/>
</dbReference>
<protein>
    <submittedName>
        <fullName evidence="6">Patatin</fullName>
    </submittedName>
</protein>
<accession>D5V7R5</accession>
<comment type="caution">
    <text evidence="4">Lacks conserved residue(s) required for the propagation of feature annotation.</text>
</comment>
<evidence type="ECO:0000313" key="7">
    <source>
        <dbReference type="Proteomes" id="UP000000939"/>
    </source>
</evidence>
<evidence type="ECO:0000256" key="2">
    <source>
        <dbReference type="ARBA" id="ARBA00022963"/>
    </source>
</evidence>
<dbReference type="STRING" id="572480.Arnit_3037"/>
<name>D5V7R5_ARCNC</name>
<dbReference type="Proteomes" id="UP000000939">
    <property type="component" value="Chromosome"/>
</dbReference>